<dbReference type="AlphaFoldDB" id="A0A6C0LED2"/>
<reference evidence="1" key="1">
    <citation type="journal article" date="2020" name="Nature">
        <title>Giant virus diversity and host interactions through global metagenomics.</title>
        <authorList>
            <person name="Schulz F."/>
            <person name="Roux S."/>
            <person name="Paez-Espino D."/>
            <person name="Jungbluth S."/>
            <person name="Walsh D.A."/>
            <person name="Denef V.J."/>
            <person name="McMahon K.D."/>
            <person name="Konstantinidis K.T."/>
            <person name="Eloe-Fadrosh E.A."/>
            <person name="Kyrpides N.C."/>
            <person name="Woyke T."/>
        </authorList>
    </citation>
    <scope>NUCLEOTIDE SEQUENCE</scope>
    <source>
        <strain evidence="1">GVMAG-M-3300027791-30</strain>
    </source>
</reference>
<protein>
    <submittedName>
        <fullName evidence="1">Uncharacterized protein</fullName>
    </submittedName>
</protein>
<evidence type="ECO:0000313" key="1">
    <source>
        <dbReference type="EMBL" id="QHU28817.1"/>
    </source>
</evidence>
<dbReference type="EMBL" id="MN740474">
    <property type="protein sequence ID" value="QHU28817.1"/>
    <property type="molecule type" value="Genomic_DNA"/>
</dbReference>
<name>A0A6C0LED2_9ZZZZ</name>
<sequence>MDIITQLDFYNYVNDEDYINLLRTNKEYNKLLLDDNTYKLILYIKFSMNFVDKAKQIIFSWKDCYLRIKKFEHLTVKYSFNLWCEEDYFVYWKFKNIPITTSEVYKNYYRNY</sequence>
<proteinExistence type="predicted"/>
<organism evidence="1">
    <name type="scientific">viral metagenome</name>
    <dbReference type="NCBI Taxonomy" id="1070528"/>
    <lineage>
        <taxon>unclassified sequences</taxon>
        <taxon>metagenomes</taxon>
        <taxon>organismal metagenomes</taxon>
    </lineage>
</organism>
<accession>A0A6C0LED2</accession>